<dbReference type="InterPro" id="IPR036955">
    <property type="entry name" value="AP2/ERF_dom_sf"/>
</dbReference>
<feature type="region of interest" description="Disordered" evidence="12">
    <location>
        <begin position="1"/>
        <end position="25"/>
    </location>
</feature>
<feature type="transmembrane region" description="Helical" evidence="13">
    <location>
        <begin position="792"/>
        <end position="811"/>
    </location>
</feature>
<dbReference type="PROSITE" id="PS01022">
    <property type="entry name" value="PTR2_1"/>
    <property type="match status" value="1"/>
</dbReference>
<proteinExistence type="inferred from homology"/>
<evidence type="ECO:0000256" key="1">
    <source>
        <dbReference type="ARBA" id="ARBA00004123"/>
    </source>
</evidence>
<keyword evidence="10" id="KW-0539">Nucleus</keyword>
<evidence type="ECO:0000259" key="14">
    <source>
        <dbReference type="PROSITE" id="PS51032"/>
    </source>
</evidence>
<evidence type="ECO:0000256" key="8">
    <source>
        <dbReference type="ARBA" id="ARBA00023136"/>
    </source>
</evidence>
<evidence type="ECO:0000256" key="6">
    <source>
        <dbReference type="ARBA" id="ARBA00023015"/>
    </source>
</evidence>
<dbReference type="PRINTS" id="PR00367">
    <property type="entry name" value="ETHRSPELEMNT"/>
</dbReference>
<feature type="domain" description="AP2/ERF" evidence="14">
    <location>
        <begin position="35"/>
        <end position="92"/>
    </location>
</feature>
<feature type="transmembrane region" description="Helical" evidence="13">
    <location>
        <begin position="303"/>
        <end position="322"/>
    </location>
</feature>
<reference evidence="15 16" key="1">
    <citation type="journal article" date="2024" name="G3 (Bethesda)">
        <title>Genome assembly of Hibiscus sabdariffa L. provides insights into metabolisms of medicinal natural products.</title>
        <authorList>
            <person name="Kim T."/>
        </authorList>
    </citation>
    <scope>NUCLEOTIDE SEQUENCE [LARGE SCALE GENOMIC DNA]</scope>
    <source>
        <strain evidence="15">TK-2024</strain>
        <tissue evidence="15">Old leaves</tissue>
    </source>
</reference>
<dbReference type="SMART" id="SM00380">
    <property type="entry name" value="AP2"/>
    <property type="match status" value="1"/>
</dbReference>
<comment type="caution">
    <text evidence="15">The sequence shown here is derived from an EMBL/GenBank/DDBJ whole genome shotgun (WGS) entry which is preliminary data.</text>
</comment>
<dbReference type="EMBL" id="JBBPBN010000015">
    <property type="protein sequence ID" value="KAK9023787.1"/>
    <property type="molecule type" value="Genomic_DNA"/>
</dbReference>
<gene>
    <name evidence="15" type="ORF">V6N11_003985</name>
</gene>
<evidence type="ECO:0000256" key="3">
    <source>
        <dbReference type="ARBA" id="ARBA00005982"/>
    </source>
</evidence>
<dbReference type="PANTHER" id="PTHR11654">
    <property type="entry name" value="OLIGOPEPTIDE TRANSPORTER-RELATED"/>
    <property type="match status" value="1"/>
</dbReference>
<feature type="transmembrane region" description="Helical" evidence="13">
    <location>
        <begin position="475"/>
        <end position="500"/>
    </location>
</feature>
<evidence type="ECO:0000256" key="2">
    <source>
        <dbReference type="ARBA" id="ARBA00004141"/>
    </source>
</evidence>
<evidence type="ECO:0000256" key="7">
    <source>
        <dbReference type="ARBA" id="ARBA00023125"/>
    </source>
</evidence>
<feature type="transmembrane region" description="Helical" evidence="13">
    <location>
        <begin position="673"/>
        <end position="694"/>
    </location>
</feature>
<dbReference type="InterPro" id="IPR000109">
    <property type="entry name" value="POT_fam"/>
</dbReference>
<dbReference type="InterPro" id="IPR016177">
    <property type="entry name" value="DNA-bd_dom_sf"/>
</dbReference>
<keyword evidence="6" id="KW-0805">Transcription regulation</keyword>
<dbReference type="CDD" id="cd00018">
    <property type="entry name" value="AP2"/>
    <property type="match status" value="1"/>
</dbReference>
<keyword evidence="4 11" id="KW-0812">Transmembrane</keyword>
<comment type="subcellular location">
    <subcellularLocation>
        <location evidence="2 11">Membrane</location>
        <topology evidence="2 11">Multi-pass membrane protein</topology>
    </subcellularLocation>
    <subcellularLocation>
        <location evidence="1">Nucleus</location>
    </subcellularLocation>
</comment>
<evidence type="ECO:0000313" key="15">
    <source>
        <dbReference type="EMBL" id="KAK9023787.1"/>
    </source>
</evidence>
<dbReference type="CDD" id="cd17351">
    <property type="entry name" value="MFS_NPF"/>
    <property type="match status" value="1"/>
</dbReference>
<keyword evidence="16" id="KW-1185">Reference proteome</keyword>
<feature type="transmembrane region" description="Helical" evidence="13">
    <location>
        <begin position="709"/>
        <end position="729"/>
    </location>
</feature>
<dbReference type="InterPro" id="IPR036259">
    <property type="entry name" value="MFS_trans_sf"/>
</dbReference>
<protein>
    <recommendedName>
        <fullName evidence="14">AP2/ERF domain-containing protein</fullName>
    </recommendedName>
</protein>
<sequence>MDGSLERKQVKKPAQASSRKGCMRGKGGPENALCTYKGVRQRTWGKWVAEIREPNRGCRLWLGTFDTALEAAMTYDAAARKLYGSDAKLNLPHLCVNPPANTQVAPIGNRPLNTATSSSNSPIIFRVNDATPLNNNDTVDVCFPIENIDYPGNMAENDAKFGESEGESGGLWENMSVNLPVLDDSIWAEAAMSLDFAMIPGITGTNIVDATGWDSLQSPWCITDPRVSTLEIMEPGGTPFEKSFIQPSMDRFVEDIKQDHEKEEIESSTTLVSNGCVDIRGKIADKQTTGGWKASPFIIVNEVAERLAFFSIAVNMVAYLVLEMHQSLPSAATHVTDWIGAAYVLTLLGAFLADAYLGRFLTIIIFSCIYAVGMVLLTLSASIDSLRPPNCTVRPCIKATDNQAGFLFVALALIALGTGGIKPCVSSFGADQFDEADKKEAQKKYSFFNWFFFAINMGAILGITLLVYIQEKRGFGWGFGVPAVAIVCSIIILAAGIPLYRYQKPMGSPFTRFLQVLVASARNHFNGVQLQRGAVLYEVDSMESDISGARKLARTKQYRFLDKAAMVMDPEANTKNRWRLCTVTQVEEFKSFIRILPVWASTIALSISFAQLSTFFISQATIMDRKLGPHFTTPAGSVPVFSALNALILVPIYEIWLVPILRKRTGHRRGITSLQRMGVGLFISIFAMASAALVEKKRRDHPNPSSLTVFWLLPQFFLIGSAEVFTYVGQLEFFYDEVTDGTRSISSAMFLSEIGIGSWLSTAIVKIIGRATGGEQQGWLRNNLNKSRLDNFYWILTAINAANFLVYLWVARRYKGKDGTRGSVARVEAPVEMDVDDEVIEEDKDEGEFKSMVL</sequence>
<dbReference type="InterPro" id="IPR001471">
    <property type="entry name" value="AP2/ERF_dom"/>
</dbReference>
<feature type="transmembrane region" description="Helical" evidence="13">
    <location>
        <begin position="598"/>
        <end position="618"/>
    </location>
</feature>
<keyword evidence="7" id="KW-0238">DNA-binding</keyword>
<feature type="transmembrane region" description="Helical" evidence="13">
    <location>
        <begin position="403"/>
        <end position="425"/>
    </location>
</feature>
<feature type="transmembrane region" description="Helical" evidence="13">
    <location>
        <begin position="638"/>
        <end position="661"/>
    </location>
</feature>
<keyword evidence="8 13" id="KW-0472">Membrane</keyword>
<evidence type="ECO:0000256" key="10">
    <source>
        <dbReference type="ARBA" id="ARBA00023242"/>
    </source>
</evidence>
<accession>A0ABR2SEX5</accession>
<keyword evidence="5 13" id="KW-1133">Transmembrane helix</keyword>
<dbReference type="PROSITE" id="PS01023">
    <property type="entry name" value="PTR2_2"/>
    <property type="match status" value="1"/>
</dbReference>
<evidence type="ECO:0000256" key="5">
    <source>
        <dbReference type="ARBA" id="ARBA00022989"/>
    </source>
</evidence>
<dbReference type="Gene3D" id="1.20.1250.20">
    <property type="entry name" value="MFS general substrate transporter like domains"/>
    <property type="match status" value="1"/>
</dbReference>
<evidence type="ECO:0000256" key="12">
    <source>
        <dbReference type="SAM" id="MobiDB-lite"/>
    </source>
</evidence>
<dbReference type="Pfam" id="PF00854">
    <property type="entry name" value="PTR2"/>
    <property type="match status" value="1"/>
</dbReference>
<evidence type="ECO:0000313" key="16">
    <source>
        <dbReference type="Proteomes" id="UP001396334"/>
    </source>
</evidence>
<comment type="similarity">
    <text evidence="3 11">Belongs to the major facilitator superfamily. Proton-dependent oligopeptide transporter (POT/PTR) (TC 2.A.17) family.</text>
</comment>
<name>A0ABR2SEX5_9ROSI</name>
<feature type="transmembrane region" description="Helical" evidence="13">
    <location>
        <begin position="334"/>
        <end position="353"/>
    </location>
</feature>
<keyword evidence="11" id="KW-0813">Transport</keyword>
<feature type="transmembrane region" description="Helical" evidence="13">
    <location>
        <begin position="446"/>
        <end position="469"/>
    </location>
</feature>
<dbReference type="PROSITE" id="PS51032">
    <property type="entry name" value="AP2_ERF"/>
    <property type="match status" value="1"/>
</dbReference>
<evidence type="ECO:0000256" key="9">
    <source>
        <dbReference type="ARBA" id="ARBA00023163"/>
    </source>
</evidence>
<keyword evidence="9" id="KW-0804">Transcription</keyword>
<evidence type="ECO:0000256" key="13">
    <source>
        <dbReference type="SAM" id="Phobius"/>
    </source>
</evidence>
<feature type="transmembrane region" description="Helical" evidence="13">
    <location>
        <begin position="360"/>
        <end position="383"/>
    </location>
</feature>
<evidence type="ECO:0000256" key="4">
    <source>
        <dbReference type="ARBA" id="ARBA00022692"/>
    </source>
</evidence>
<dbReference type="Gene3D" id="3.30.730.10">
    <property type="entry name" value="AP2/ERF domain"/>
    <property type="match status" value="1"/>
</dbReference>
<dbReference type="Proteomes" id="UP001396334">
    <property type="component" value="Unassembled WGS sequence"/>
</dbReference>
<dbReference type="Pfam" id="PF00847">
    <property type="entry name" value="AP2"/>
    <property type="match status" value="1"/>
</dbReference>
<dbReference type="InterPro" id="IPR018456">
    <property type="entry name" value="PTR2_symporter_CS"/>
</dbReference>
<dbReference type="SUPFAM" id="SSF103473">
    <property type="entry name" value="MFS general substrate transporter"/>
    <property type="match status" value="1"/>
</dbReference>
<dbReference type="SUPFAM" id="SSF54171">
    <property type="entry name" value="DNA-binding domain"/>
    <property type="match status" value="1"/>
</dbReference>
<evidence type="ECO:0000256" key="11">
    <source>
        <dbReference type="RuleBase" id="RU003755"/>
    </source>
</evidence>
<organism evidence="15 16">
    <name type="scientific">Hibiscus sabdariffa</name>
    <name type="common">roselle</name>
    <dbReference type="NCBI Taxonomy" id="183260"/>
    <lineage>
        <taxon>Eukaryota</taxon>
        <taxon>Viridiplantae</taxon>
        <taxon>Streptophyta</taxon>
        <taxon>Embryophyta</taxon>
        <taxon>Tracheophyta</taxon>
        <taxon>Spermatophyta</taxon>
        <taxon>Magnoliopsida</taxon>
        <taxon>eudicotyledons</taxon>
        <taxon>Gunneridae</taxon>
        <taxon>Pentapetalae</taxon>
        <taxon>rosids</taxon>
        <taxon>malvids</taxon>
        <taxon>Malvales</taxon>
        <taxon>Malvaceae</taxon>
        <taxon>Malvoideae</taxon>
        <taxon>Hibiscus</taxon>
    </lineage>
</organism>